<gene>
    <name evidence="3" type="ORF">PR001_g29162</name>
</gene>
<feature type="non-terminal residue" evidence="3">
    <location>
        <position position="1"/>
    </location>
</feature>
<evidence type="ECO:0000313" key="3">
    <source>
        <dbReference type="EMBL" id="KAE8964104.1"/>
    </source>
</evidence>
<reference evidence="3 4" key="1">
    <citation type="submission" date="2018-09" db="EMBL/GenBank/DDBJ databases">
        <title>Genomic investigation of the strawberry pathogen Phytophthora fragariae indicates pathogenicity is determined by transcriptional variation in three key races.</title>
        <authorList>
            <person name="Adams T.M."/>
            <person name="Armitage A.D."/>
            <person name="Sobczyk M.K."/>
            <person name="Bates H.J."/>
            <person name="Dunwell J.M."/>
            <person name="Nellist C.F."/>
            <person name="Harrison R.J."/>
        </authorList>
    </citation>
    <scope>NUCLEOTIDE SEQUENCE [LARGE SCALE GENOMIC DNA]</scope>
    <source>
        <strain evidence="3 4">SCRP249</strain>
    </source>
</reference>
<organism evidence="3 4">
    <name type="scientific">Phytophthora rubi</name>
    <dbReference type="NCBI Taxonomy" id="129364"/>
    <lineage>
        <taxon>Eukaryota</taxon>
        <taxon>Sar</taxon>
        <taxon>Stramenopiles</taxon>
        <taxon>Oomycota</taxon>
        <taxon>Peronosporomycetes</taxon>
        <taxon>Peronosporales</taxon>
        <taxon>Peronosporaceae</taxon>
        <taxon>Phytophthora</taxon>
    </lineage>
</organism>
<dbReference type="AlphaFoldDB" id="A0A6A3H4Z4"/>
<accession>A0A6A3H4Z4</accession>
<evidence type="ECO:0000313" key="4">
    <source>
        <dbReference type="Proteomes" id="UP000429607"/>
    </source>
</evidence>
<feature type="domain" description="DUF7869" evidence="2">
    <location>
        <begin position="125"/>
        <end position="276"/>
    </location>
</feature>
<sequence>TWEALYDEMHKFVSLGLRVCEPARSTFRKLLSVHCPNIKIRSAQSNACDLCTIYQWRMRRGASAEQVEELGQHTESARRMRREYKKDKATVHASGGSSMNVFGIFYENEGAQTNYVYDEFVSGRGSDQINSRLQHFIRTVLLPAGKKHLIVYADNCSGQNKNNYVIKFFLAQVQMGVFERINYKFFVKGHTKNSCDRGFGHIRRHVGRYDCWKMDHIVSAVNEAATSSSAVHISRGNEFFKSYKPLVTELYKKLVGVQQYQIFSMEATKPDVVQCKKGPDDEPVEQDLRRKVDGVLTESTKVERILTHFLEDLSPPSLNAEKKTELYSKIRPYVPDEFQDDPIYTAPSQDQQDDAKSAKQARREHRAAMANAAKENSDRRGRNQGNTSAATKKRKTNSE</sequence>
<dbReference type="PANTHER" id="PTHR34415">
    <property type="entry name" value="INTEGRASE CATALYTIC DOMAIN-CONTAINING PROTEIN"/>
    <property type="match status" value="1"/>
</dbReference>
<name>A0A6A3H4Z4_9STRA</name>
<dbReference type="PANTHER" id="PTHR34415:SF1">
    <property type="entry name" value="INTEGRASE CATALYTIC DOMAIN-CONTAINING PROTEIN"/>
    <property type="match status" value="1"/>
</dbReference>
<evidence type="ECO:0000259" key="2">
    <source>
        <dbReference type="Pfam" id="PF25273"/>
    </source>
</evidence>
<proteinExistence type="predicted"/>
<protein>
    <recommendedName>
        <fullName evidence="2">DUF7869 domain-containing protein</fullName>
    </recommendedName>
</protein>
<dbReference type="Pfam" id="PF25273">
    <property type="entry name" value="DUF7869"/>
    <property type="match status" value="1"/>
</dbReference>
<dbReference type="InterPro" id="IPR057191">
    <property type="entry name" value="DUF7869"/>
</dbReference>
<dbReference type="Proteomes" id="UP000429607">
    <property type="component" value="Unassembled WGS sequence"/>
</dbReference>
<dbReference type="EMBL" id="QXFV01005657">
    <property type="protein sequence ID" value="KAE8964104.1"/>
    <property type="molecule type" value="Genomic_DNA"/>
</dbReference>
<evidence type="ECO:0000256" key="1">
    <source>
        <dbReference type="SAM" id="MobiDB-lite"/>
    </source>
</evidence>
<feature type="region of interest" description="Disordered" evidence="1">
    <location>
        <begin position="337"/>
        <end position="399"/>
    </location>
</feature>
<comment type="caution">
    <text evidence="3">The sequence shown here is derived from an EMBL/GenBank/DDBJ whole genome shotgun (WGS) entry which is preliminary data.</text>
</comment>